<dbReference type="SUPFAM" id="SSF55781">
    <property type="entry name" value="GAF domain-like"/>
    <property type="match status" value="1"/>
</dbReference>
<reference evidence="6 7" key="1">
    <citation type="submission" date="2018-11" db="EMBL/GenBank/DDBJ databases">
        <title>Sequencing the genomes of 1000 actinobacteria strains.</title>
        <authorList>
            <person name="Klenk H.-P."/>
        </authorList>
    </citation>
    <scope>NUCLEOTIDE SEQUENCE [LARGE SCALE GENOMIC DNA]</scope>
    <source>
        <strain evidence="6 7">DSM 44254</strain>
    </source>
</reference>
<dbReference type="InterPro" id="IPR036388">
    <property type="entry name" value="WH-like_DNA-bd_sf"/>
</dbReference>
<accession>A0A3N1D260</accession>
<dbReference type="Gene3D" id="3.30.450.40">
    <property type="match status" value="1"/>
</dbReference>
<dbReference type="InterPro" id="IPR029016">
    <property type="entry name" value="GAF-like_dom_sf"/>
</dbReference>
<dbReference type="GO" id="GO:0003700">
    <property type="term" value="F:DNA-binding transcription factor activity"/>
    <property type="evidence" value="ECO:0007669"/>
    <property type="project" value="TreeGrafter"/>
</dbReference>
<sequence length="265" mass="28482">MVSYMTGSVARSSYRERNSTADRALDILLLYTDERLALSGAEIARQLGVARSTAYRYLQSLLAAGLVEEGPAGFRIGPRVFDLARLARRGLGLDTAARPVMRRLCDDLHETVLLTRRSGSVVVCLDRVGKAGPVPLSYERGHIFPINAGAAAMVLLAWEDQDDIRSVLSEQPLTKLTSRTLTDPDELMTRLRRIRTRGVAVASGELDEGIVGVAAPVFGRDGEVRAGVSVAVPVSRLTAARASEMEKGVRTAAAEIAKRLAAPAS</sequence>
<dbReference type="Pfam" id="PF09339">
    <property type="entry name" value="HTH_IclR"/>
    <property type="match status" value="1"/>
</dbReference>
<keyword evidence="1" id="KW-0805">Transcription regulation</keyword>
<evidence type="ECO:0000256" key="3">
    <source>
        <dbReference type="ARBA" id="ARBA00023163"/>
    </source>
</evidence>
<comment type="caution">
    <text evidence="6">The sequence shown here is derived from an EMBL/GenBank/DDBJ whole genome shotgun (WGS) entry which is preliminary data.</text>
</comment>
<keyword evidence="2" id="KW-0238">DNA-binding</keyword>
<evidence type="ECO:0000313" key="6">
    <source>
        <dbReference type="EMBL" id="ROO87615.1"/>
    </source>
</evidence>
<dbReference type="GO" id="GO:0003677">
    <property type="term" value="F:DNA binding"/>
    <property type="evidence" value="ECO:0007669"/>
    <property type="project" value="UniProtKB-KW"/>
</dbReference>
<name>A0A3N1D260_9ACTN</name>
<gene>
    <name evidence="6" type="ORF">EDD29_5233</name>
</gene>
<keyword evidence="3" id="KW-0804">Transcription</keyword>
<dbReference type="AlphaFoldDB" id="A0A3N1D260"/>
<dbReference type="InterPro" id="IPR050707">
    <property type="entry name" value="HTH_MetabolicPath_Reg"/>
</dbReference>
<dbReference type="SUPFAM" id="SSF46785">
    <property type="entry name" value="Winged helix' DNA-binding domain"/>
    <property type="match status" value="1"/>
</dbReference>
<protein>
    <submittedName>
        <fullName evidence="6">IclR family transcriptional regulator</fullName>
    </submittedName>
</protein>
<dbReference type="PROSITE" id="PS51077">
    <property type="entry name" value="HTH_ICLR"/>
    <property type="match status" value="1"/>
</dbReference>
<dbReference type="InterPro" id="IPR014757">
    <property type="entry name" value="Tscrpt_reg_IclR_C"/>
</dbReference>
<feature type="domain" description="HTH iclR-type" evidence="4">
    <location>
        <begin position="18"/>
        <end position="78"/>
    </location>
</feature>
<feature type="domain" description="IclR-ED" evidence="5">
    <location>
        <begin position="79"/>
        <end position="262"/>
    </location>
</feature>
<organism evidence="6 7">
    <name type="scientific">Actinocorallia herbida</name>
    <dbReference type="NCBI Taxonomy" id="58109"/>
    <lineage>
        <taxon>Bacteria</taxon>
        <taxon>Bacillati</taxon>
        <taxon>Actinomycetota</taxon>
        <taxon>Actinomycetes</taxon>
        <taxon>Streptosporangiales</taxon>
        <taxon>Thermomonosporaceae</taxon>
        <taxon>Actinocorallia</taxon>
    </lineage>
</organism>
<dbReference type="PANTHER" id="PTHR30136">
    <property type="entry name" value="HELIX-TURN-HELIX TRANSCRIPTIONAL REGULATOR, ICLR FAMILY"/>
    <property type="match status" value="1"/>
</dbReference>
<dbReference type="Pfam" id="PF01614">
    <property type="entry name" value="IclR_C"/>
    <property type="match status" value="1"/>
</dbReference>
<evidence type="ECO:0000313" key="7">
    <source>
        <dbReference type="Proteomes" id="UP000272400"/>
    </source>
</evidence>
<dbReference type="PANTHER" id="PTHR30136:SF24">
    <property type="entry name" value="HTH-TYPE TRANSCRIPTIONAL REPRESSOR ALLR"/>
    <property type="match status" value="1"/>
</dbReference>
<keyword evidence="7" id="KW-1185">Reference proteome</keyword>
<dbReference type="InterPro" id="IPR005471">
    <property type="entry name" value="Tscrpt_reg_IclR_N"/>
</dbReference>
<dbReference type="SMART" id="SM00346">
    <property type="entry name" value="HTH_ICLR"/>
    <property type="match status" value="1"/>
</dbReference>
<dbReference type="Proteomes" id="UP000272400">
    <property type="component" value="Unassembled WGS sequence"/>
</dbReference>
<dbReference type="PROSITE" id="PS51078">
    <property type="entry name" value="ICLR_ED"/>
    <property type="match status" value="1"/>
</dbReference>
<dbReference type="EMBL" id="RJKE01000001">
    <property type="protein sequence ID" value="ROO87615.1"/>
    <property type="molecule type" value="Genomic_DNA"/>
</dbReference>
<evidence type="ECO:0000259" key="5">
    <source>
        <dbReference type="PROSITE" id="PS51078"/>
    </source>
</evidence>
<proteinExistence type="predicted"/>
<dbReference type="Gene3D" id="1.10.10.10">
    <property type="entry name" value="Winged helix-like DNA-binding domain superfamily/Winged helix DNA-binding domain"/>
    <property type="match status" value="1"/>
</dbReference>
<evidence type="ECO:0000256" key="1">
    <source>
        <dbReference type="ARBA" id="ARBA00023015"/>
    </source>
</evidence>
<dbReference type="GO" id="GO:0045892">
    <property type="term" value="P:negative regulation of DNA-templated transcription"/>
    <property type="evidence" value="ECO:0007669"/>
    <property type="project" value="TreeGrafter"/>
</dbReference>
<evidence type="ECO:0000259" key="4">
    <source>
        <dbReference type="PROSITE" id="PS51077"/>
    </source>
</evidence>
<dbReference type="InterPro" id="IPR036390">
    <property type="entry name" value="WH_DNA-bd_sf"/>
</dbReference>
<evidence type="ECO:0000256" key="2">
    <source>
        <dbReference type="ARBA" id="ARBA00023125"/>
    </source>
</evidence>